<name>A0A9P0JLT3_ACAOB</name>
<dbReference type="Proteomes" id="UP001152888">
    <property type="component" value="Unassembled WGS sequence"/>
</dbReference>
<dbReference type="Pfam" id="PF25273">
    <property type="entry name" value="DUF7869"/>
    <property type="match status" value="1"/>
</dbReference>
<feature type="compositionally biased region" description="Basic and acidic residues" evidence="1">
    <location>
        <begin position="122"/>
        <end position="134"/>
    </location>
</feature>
<feature type="compositionally biased region" description="Basic and acidic residues" evidence="1">
    <location>
        <begin position="168"/>
        <end position="177"/>
    </location>
</feature>
<dbReference type="PANTHER" id="PTHR10773:SF19">
    <property type="match status" value="1"/>
</dbReference>
<dbReference type="EMBL" id="CAKOFQ010006662">
    <property type="protein sequence ID" value="CAH1955743.1"/>
    <property type="molecule type" value="Genomic_DNA"/>
</dbReference>
<accession>A0A9P0JLT3</accession>
<dbReference type="OrthoDB" id="7367179at2759"/>
<proteinExistence type="predicted"/>
<organism evidence="3 4">
    <name type="scientific">Acanthoscelides obtectus</name>
    <name type="common">Bean weevil</name>
    <name type="synonym">Bruchus obtectus</name>
    <dbReference type="NCBI Taxonomy" id="200917"/>
    <lineage>
        <taxon>Eukaryota</taxon>
        <taxon>Metazoa</taxon>
        <taxon>Ecdysozoa</taxon>
        <taxon>Arthropoda</taxon>
        <taxon>Hexapoda</taxon>
        <taxon>Insecta</taxon>
        <taxon>Pterygota</taxon>
        <taxon>Neoptera</taxon>
        <taxon>Endopterygota</taxon>
        <taxon>Coleoptera</taxon>
        <taxon>Polyphaga</taxon>
        <taxon>Cucujiformia</taxon>
        <taxon>Chrysomeloidea</taxon>
        <taxon>Chrysomelidae</taxon>
        <taxon>Bruchinae</taxon>
        <taxon>Bruchini</taxon>
        <taxon>Acanthoscelides</taxon>
    </lineage>
</organism>
<protein>
    <recommendedName>
        <fullName evidence="2">DUF7869 domain-containing protein</fullName>
    </recommendedName>
</protein>
<dbReference type="InterPro" id="IPR057191">
    <property type="entry name" value="DUF7869"/>
</dbReference>
<gene>
    <name evidence="3" type="ORF">ACAOBT_LOCUS1203</name>
</gene>
<dbReference type="PANTHER" id="PTHR10773">
    <property type="entry name" value="DNA-DIRECTED RNA POLYMERASES I, II, AND III SUBUNIT RPABC2"/>
    <property type="match status" value="1"/>
</dbReference>
<feature type="region of interest" description="Disordered" evidence="1">
    <location>
        <begin position="117"/>
        <end position="203"/>
    </location>
</feature>
<feature type="domain" description="DUF7869" evidence="2">
    <location>
        <begin position="422"/>
        <end position="561"/>
    </location>
</feature>
<comment type="caution">
    <text evidence="3">The sequence shown here is derived from an EMBL/GenBank/DDBJ whole genome shotgun (WGS) entry which is preliminary data.</text>
</comment>
<evidence type="ECO:0000256" key="1">
    <source>
        <dbReference type="SAM" id="MobiDB-lite"/>
    </source>
</evidence>
<reference evidence="3" key="1">
    <citation type="submission" date="2022-03" db="EMBL/GenBank/DDBJ databases">
        <authorList>
            <person name="Sayadi A."/>
        </authorList>
    </citation>
    <scope>NUCLEOTIDE SEQUENCE</scope>
</reference>
<sequence length="682" mass="78281">MSNRARLLVELARNSASSAVASHQVPKDDNINNFATQLNDASDPQRTESMVQVSVQDLLGNAELVDNPILTVLEVAEIPKETSHSKTDEKLYYLEQNTDSDSGIVPIIDYQEEVVADEEEVHDATSDTERHSEPDPFQESGSEYLPTDTDSENSLGNENVENQGGGNQEDRRTPDGRTKKRKSKGQRDPSQWKRAKNSQARLKGHAYMGFQKNTGGKYQQTVCRVQRKVKPSCGGHKNDSKGPQQKFECLQITNEMRNQIFQSFWEISSWEDNPESTKKYHVCKKMFLATLGIGERCVREWVLNKCLPNMELGIEPALVEPPQDSECTKNVNQFLDSLPKVESHYCRASTRKLYLEPTWNSYRHLHHYDSHVAKKEQARSEKEQDKQEAISSEAGNSKYIYTMDLQAVLLCPFTQASAMYYKQKLKVHNQTFFNLNNKDVSCYLWHEGNGGLDSDVFVSILVKFLNEEIERQSPKVIILWSDGCTYQNRNVNLSNGLLEIAMEKNIIIEQKYLEVEHTQMEVDSVHSVIERKLGRRNDIAVPADYNKIIRAARQNPSPYKVVSLHFNDFLQYKKGMYSQIRPGSKKGDPCVTDICALQYLPEGLIKYKINFSDEWLELPRRPCRTRTSFSHEPLYLSPRQIEDTKFIHLQELKSVIESDYHGFYDNLKHSCKSDQVCSHIKN</sequence>
<keyword evidence="4" id="KW-1185">Reference proteome</keyword>
<evidence type="ECO:0000313" key="4">
    <source>
        <dbReference type="Proteomes" id="UP001152888"/>
    </source>
</evidence>
<evidence type="ECO:0000313" key="3">
    <source>
        <dbReference type="EMBL" id="CAH1955743.1"/>
    </source>
</evidence>
<dbReference type="AlphaFoldDB" id="A0A9P0JLT3"/>
<evidence type="ECO:0000259" key="2">
    <source>
        <dbReference type="Pfam" id="PF25273"/>
    </source>
</evidence>